<dbReference type="InterPro" id="IPR016032">
    <property type="entry name" value="Sig_transdc_resp-reg_C-effctor"/>
</dbReference>
<evidence type="ECO:0000259" key="5">
    <source>
        <dbReference type="PROSITE" id="PS50110"/>
    </source>
</evidence>
<keyword evidence="7" id="KW-1185">Reference proteome</keyword>
<evidence type="ECO:0000313" key="7">
    <source>
        <dbReference type="Proteomes" id="UP000636010"/>
    </source>
</evidence>
<dbReference type="Pfam" id="PF00196">
    <property type="entry name" value="GerE"/>
    <property type="match status" value="1"/>
</dbReference>
<keyword evidence="2 6" id="KW-0238">DNA-binding</keyword>
<dbReference type="InterPro" id="IPR001789">
    <property type="entry name" value="Sig_transdc_resp-reg_receiver"/>
</dbReference>
<comment type="caution">
    <text evidence="6">The sequence shown here is derived from an EMBL/GenBank/DDBJ whole genome shotgun (WGS) entry which is preliminary data.</text>
</comment>
<evidence type="ECO:0000256" key="1">
    <source>
        <dbReference type="ARBA" id="ARBA00022553"/>
    </source>
</evidence>
<evidence type="ECO:0000256" key="2">
    <source>
        <dbReference type="ARBA" id="ARBA00023125"/>
    </source>
</evidence>
<feature type="domain" description="HTH luxR-type" evidence="4">
    <location>
        <begin position="148"/>
        <end position="213"/>
    </location>
</feature>
<dbReference type="Pfam" id="PF00072">
    <property type="entry name" value="Response_reg"/>
    <property type="match status" value="1"/>
</dbReference>
<dbReference type="PRINTS" id="PR00038">
    <property type="entry name" value="HTHLUXR"/>
</dbReference>
<dbReference type="PROSITE" id="PS50110">
    <property type="entry name" value="RESPONSE_REGULATORY"/>
    <property type="match status" value="1"/>
</dbReference>
<feature type="modified residue" description="4-aspartylphosphate" evidence="3">
    <location>
        <position position="54"/>
    </location>
</feature>
<dbReference type="Proteomes" id="UP000636010">
    <property type="component" value="Unassembled WGS sequence"/>
</dbReference>
<dbReference type="PANTHER" id="PTHR43214:SF43">
    <property type="entry name" value="TWO-COMPONENT RESPONSE REGULATOR"/>
    <property type="match status" value="1"/>
</dbReference>
<dbReference type="SUPFAM" id="SSF46894">
    <property type="entry name" value="C-terminal effector domain of the bipartite response regulators"/>
    <property type="match status" value="1"/>
</dbReference>
<proteinExistence type="predicted"/>
<protein>
    <submittedName>
        <fullName evidence="6">DNA-binding response regulator</fullName>
    </submittedName>
</protein>
<dbReference type="RefSeq" id="WP_188461199.1">
    <property type="nucleotide sequence ID" value="NZ_BAABHU010000003.1"/>
</dbReference>
<dbReference type="SMART" id="SM00421">
    <property type="entry name" value="HTH_LUXR"/>
    <property type="match status" value="1"/>
</dbReference>
<keyword evidence="1 3" id="KW-0597">Phosphoprotein</keyword>
<reference evidence="7" key="1">
    <citation type="journal article" date="2019" name="Int. J. Syst. Evol. Microbiol.">
        <title>The Global Catalogue of Microorganisms (GCM) 10K type strain sequencing project: providing services to taxonomists for standard genome sequencing and annotation.</title>
        <authorList>
            <consortium name="The Broad Institute Genomics Platform"/>
            <consortium name="The Broad Institute Genome Sequencing Center for Infectious Disease"/>
            <person name="Wu L."/>
            <person name="Ma J."/>
        </authorList>
    </citation>
    <scope>NUCLEOTIDE SEQUENCE [LARGE SCALE GENOMIC DNA]</scope>
    <source>
        <strain evidence="7">CGMCC 1.10832</strain>
    </source>
</reference>
<evidence type="ECO:0000313" key="6">
    <source>
        <dbReference type="EMBL" id="GGC27937.1"/>
    </source>
</evidence>
<dbReference type="PROSITE" id="PS00622">
    <property type="entry name" value="HTH_LUXR_1"/>
    <property type="match status" value="1"/>
</dbReference>
<dbReference type="InterPro" id="IPR000792">
    <property type="entry name" value="Tscrpt_reg_LuxR_C"/>
</dbReference>
<dbReference type="Gene3D" id="3.40.50.2300">
    <property type="match status" value="1"/>
</dbReference>
<gene>
    <name evidence="6" type="ORF">GCM10011506_11640</name>
</gene>
<evidence type="ECO:0000259" key="4">
    <source>
        <dbReference type="PROSITE" id="PS50043"/>
    </source>
</evidence>
<evidence type="ECO:0000256" key="3">
    <source>
        <dbReference type="PROSITE-ProRule" id="PRU00169"/>
    </source>
</evidence>
<dbReference type="SMART" id="SM00448">
    <property type="entry name" value="REC"/>
    <property type="match status" value="1"/>
</dbReference>
<dbReference type="PANTHER" id="PTHR43214">
    <property type="entry name" value="TWO-COMPONENT RESPONSE REGULATOR"/>
    <property type="match status" value="1"/>
</dbReference>
<name>A0ABQ1LRK4_9BACT</name>
<dbReference type="CDD" id="cd17535">
    <property type="entry name" value="REC_NarL-like"/>
    <property type="match status" value="1"/>
</dbReference>
<dbReference type="InterPro" id="IPR011006">
    <property type="entry name" value="CheY-like_superfamily"/>
</dbReference>
<dbReference type="InterPro" id="IPR039420">
    <property type="entry name" value="WalR-like"/>
</dbReference>
<dbReference type="InterPro" id="IPR058245">
    <property type="entry name" value="NreC/VraR/RcsB-like_REC"/>
</dbReference>
<organism evidence="6 7">
    <name type="scientific">Marivirga lumbricoides</name>
    <dbReference type="NCBI Taxonomy" id="1046115"/>
    <lineage>
        <taxon>Bacteria</taxon>
        <taxon>Pseudomonadati</taxon>
        <taxon>Bacteroidota</taxon>
        <taxon>Cytophagia</taxon>
        <taxon>Cytophagales</taxon>
        <taxon>Marivirgaceae</taxon>
        <taxon>Marivirga</taxon>
    </lineage>
</organism>
<dbReference type="PROSITE" id="PS50043">
    <property type="entry name" value="HTH_LUXR_2"/>
    <property type="match status" value="1"/>
</dbReference>
<sequence>MLKILLADDHHLVRDGIKMFLESEADFKVIGEAKNGLEAVELNAELKPHLVLLDISMPEKNGIEAATEILQHKPIPKIIMLSMYLDEKYINTCMETGVHGYIHKGADKKELIEGVRKVMTGQNFYSKEVREVMVSNYINSLKQKKKNLTQQKVTITKREMEIVKLIMKGYSSVQIAEDLFISNRTVDTHRANLMQKLDVKNSIELINKVTELNLV</sequence>
<dbReference type="SUPFAM" id="SSF52172">
    <property type="entry name" value="CheY-like"/>
    <property type="match status" value="1"/>
</dbReference>
<accession>A0ABQ1LRK4</accession>
<dbReference type="GO" id="GO:0003677">
    <property type="term" value="F:DNA binding"/>
    <property type="evidence" value="ECO:0007669"/>
    <property type="project" value="UniProtKB-KW"/>
</dbReference>
<dbReference type="CDD" id="cd06170">
    <property type="entry name" value="LuxR_C_like"/>
    <property type="match status" value="1"/>
</dbReference>
<dbReference type="EMBL" id="BMEC01000003">
    <property type="protein sequence ID" value="GGC27937.1"/>
    <property type="molecule type" value="Genomic_DNA"/>
</dbReference>
<feature type="domain" description="Response regulatory" evidence="5">
    <location>
        <begin position="3"/>
        <end position="119"/>
    </location>
</feature>